<keyword evidence="1" id="KW-0812">Transmembrane</keyword>
<dbReference type="AlphaFoldDB" id="A0A6M3XYU1"/>
<proteinExistence type="predicted"/>
<feature type="transmembrane region" description="Helical" evidence="1">
    <location>
        <begin position="12"/>
        <end position="30"/>
    </location>
</feature>
<evidence type="ECO:0000256" key="1">
    <source>
        <dbReference type="SAM" id="Phobius"/>
    </source>
</evidence>
<sequence length="98" mass="11013">MHKILEKLRDSLVAWLTLGGIIVGLVLYLMNLNAYAFTAKTIAEKNLVAIEVGIRERTELSKQVAVLTEKMENTIKALDENTGVTRDLINVMIKKESR</sequence>
<organism evidence="2">
    <name type="scientific">viral metagenome</name>
    <dbReference type="NCBI Taxonomy" id="1070528"/>
    <lineage>
        <taxon>unclassified sequences</taxon>
        <taxon>metagenomes</taxon>
        <taxon>organismal metagenomes</taxon>
    </lineage>
</organism>
<dbReference type="EMBL" id="MT145064">
    <property type="protein sequence ID" value="QJI03165.1"/>
    <property type="molecule type" value="Genomic_DNA"/>
</dbReference>
<protein>
    <submittedName>
        <fullName evidence="2">Uncharacterized protein</fullName>
    </submittedName>
</protein>
<evidence type="ECO:0000313" key="2">
    <source>
        <dbReference type="EMBL" id="QJI03165.1"/>
    </source>
</evidence>
<accession>A0A6M3XYU1</accession>
<keyword evidence="1" id="KW-0472">Membrane</keyword>
<name>A0A6M3XYU1_9ZZZZ</name>
<keyword evidence="1" id="KW-1133">Transmembrane helix</keyword>
<gene>
    <name evidence="2" type="ORF">TM448B04160_0004</name>
</gene>
<reference evidence="2" key="1">
    <citation type="submission" date="2020-03" db="EMBL/GenBank/DDBJ databases">
        <title>The deep terrestrial virosphere.</title>
        <authorList>
            <person name="Holmfeldt K."/>
            <person name="Nilsson E."/>
            <person name="Simone D."/>
            <person name="Lopez-Fernandez M."/>
            <person name="Wu X."/>
            <person name="de Brujin I."/>
            <person name="Lundin D."/>
            <person name="Andersson A."/>
            <person name="Bertilsson S."/>
            <person name="Dopson M."/>
        </authorList>
    </citation>
    <scope>NUCLEOTIDE SEQUENCE</scope>
    <source>
        <strain evidence="2">TM448B04160</strain>
    </source>
</reference>